<name>A0A6M1RRG0_9BACT</name>
<dbReference type="SMART" id="SM00091">
    <property type="entry name" value="PAS"/>
    <property type="match status" value="2"/>
</dbReference>
<dbReference type="Pfam" id="PF08448">
    <property type="entry name" value="PAS_4"/>
    <property type="match status" value="2"/>
</dbReference>
<keyword evidence="2" id="KW-0597">Phosphoprotein</keyword>
<dbReference type="EMBL" id="JAAKYA010000077">
    <property type="protein sequence ID" value="NGO39987.1"/>
    <property type="molecule type" value="Genomic_DNA"/>
</dbReference>
<gene>
    <name evidence="7" type="ORF">G4L39_11380</name>
</gene>
<dbReference type="InterPro" id="IPR001932">
    <property type="entry name" value="PPM-type_phosphatase-like_dom"/>
</dbReference>
<protein>
    <submittedName>
        <fullName evidence="7">SpoIIE family protein phosphatase</fullName>
    </submittedName>
</protein>
<dbReference type="CDD" id="cd00130">
    <property type="entry name" value="PAS"/>
    <property type="match status" value="2"/>
</dbReference>
<accession>A0A6M1RRG0</accession>
<dbReference type="Gene3D" id="3.40.50.2300">
    <property type="match status" value="1"/>
</dbReference>
<dbReference type="Pfam" id="PF00072">
    <property type="entry name" value="Response_reg"/>
    <property type="match status" value="1"/>
</dbReference>
<dbReference type="InterPro" id="IPR001789">
    <property type="entry name" value="Sig_transdc_resp-reg_receiver"/>
</dbReference>
<dbReference type="Pfam" id="PF07228">
    <property type="entry name" value="SpoIIE"/>
    <property type="match status" value="1"/>
</dbReference>
<dbReference type="InterPro" id="IPR000014">
    <property type="entry name" value="PAS"/>
</dbReference>
<dbReference type="PROSITE" id="PS50112">
    <property type="entry name" value="PAS"/>
    <property type="match status" value="2"/>
</dbReference>
<evidence type="ECO:0000256" key="1">
    <source>
        <dbReference type="ARBA" id="ARBA00022801"/>
    </source>
</evidence>
<feature type="domain" description="PAC" evidence="6">
    <location>
        <begin position="212"/>
        <end position="264"/>
    </location>
</feature>
<dbReference type="SUPFAM" id="SSF55785">
    <property type="entry name" value="PYP-like sensor domain (PAS domain)"/>
    <property type="match status" value="2"/>
</dbReference>
<dbReference type="SUPFAM" id="SSF52172">
    <property type="entry name" value="CheY-like"/>
    <property type="match status" value="1"/>
</dbReference>
<dbReference type="PANTHER" id="PTHR43156:SF2">
    <property type="entry name" value="STAGE II SPORULATION PROTEIN E"/>
    <property type="match status" value="1"/>
</dbReference>
<dbReference type="InterPro" id="IPR013656">
    <property type="entry name" value="PAS_4"/>
</dbReference>
<dbReference type="GO" id="GO:0016791">
    <property type="term" value="F:phosphatase activity"/>
    <property type="evidence" value="ECO:0007669"/>
    <property type="project" value="TreeGrafter"/>
</dbReference>
<dbReference type="InterPro" id="IPR035965">
    <property type="entry name" value="PAS-like_dom_sf"/>
</dbReference>
<dbReference type="PROSITE" id="PS50110">
    <property type="entry name" value="RESPONSE_REGULATORY"/>
    <property type="match status" value="1"/>
</dbReference>
<keyword evidence="1" id="KW-0378">Hydrolase</keyword>
<feature type="coiled-coil region" evidence="3">
    <location>
        <begin position="381"/>
        <end position="419"/>
    </location>
</feature>
<evidence type="ECO:0000313" key="8">
    <source>
        <dbReference type="Proteomes" id="UP000477311"/>
    </source>
</evidence>
<dbReference type="SUPFAM" id="SSF81606">
    <property type="entry name" value="PP2C-like"/>
    <property type="match status" value="1"/>
</dbReference>
<dbReference type="SMART" id="SM00448">
    <property type="entry name" value="REC"/>
    <property type="match status" value="1"/>
</dbReference>
<evidence type="ECO:0000256" key="3">
    <source>
        <dbReference type="SAM" id="Coils"/>
    </source>
</evidence>
<dbReference type="PANTHER" id="PTHR43156">
    <property type="entry name" value="STAGE II SPORULATION PROTEIN E-RELATED"/>
    <property type="match status" value="1"/>
</dbReference>
<dbReference type="Gene3D" id="3.30.450.20">
    <property type="entry name" value="PAS domain"/>
    <property type="match status" value="2"/>
</dbReference>
<evidence type="ECO:0000259" key="6">
    <source>
        <dbReference type="PROSITE" id="PS50113"/>
    </source>
</evidence>
<evidence type="ECO:0000313" key="7">
    <source>
        <dbReference type="EMBL" id="NGO39987.1"/>
    </source>
</evidence>
<dbReference type="AlphaFoldDB" id="A0A6M1RRG0"/>
<dbReference type="PROSITE" id="PS50113">
    <property type="entry name" value="PAC"/>
    <property type="match status" value="2"/>
</dbReference>
<comment type="caution">
    <text evidence="7">The sequence shown here is derived from an EMBL/GenBank/DDBJ whole genome shotgun (WGS) entry which is preliminary data.</text>
</comment>
<feature type="domain" description="PAS" evidence="5">
    <location>
        <begin position="265"/>
        <end position="335"/>
    </location>
</feature>
<dbReference type="Gene3D" id="3.60.40.10">
    <property type="entry name" value="PPM-type phosphatase domain"/>
    <property type="match status" value="1"/>
</dbReference>
<dbReference type="CDD" id="cd00156">
    <property type="entry name" value="REC"/>
    <property type="match status" value="1"/>
</dbReference>
<dbReference type="SMART" id="SM00086">
    <property type="entry name" value="PAC"/>
    <property type="match status" value="2"/>
</dbReference>
<feature type="domain" description="PAC" evidence="6">
    <location>
        <begin position="334"/>
        <end position="390"/>
    </location>
</feature>
<reference evidence="7 8" key="1">
    <citation type="submission" date="2020-02" db="EMBL/GenBank/DDBJ databases">
        <title>Draft genome sequence of Limisphaera ngatamarikiensis NGM72.4T, a thermophilic Verrucomicrobia grouped in subdivision 3.</title>
        <authorList>
            <person name="Carere C.R."/>
            <person name="Steen J."/>
            <person name="Hugenholtz P."/>
            <person name="Stott M.B."/>
        </authorList>
    </citation>
    <scope>NUCLEOTIDE SEQUENCE [LARGE SCALE GENOMIC DNA]</scope>
    <source>
        <strain evidence="7 8">NGM72.4</strain>
    </source>
</reference>
<keyword evidence="8" id="KW-1185">Reference proteome</keyword>
<dbReference type="InterPro" id="IPR000700">
    <property type="entry name" value="PAS-assoc_C"/>
</dbReference>
<keyword evidence="3" id="KW-0175">Coiled coil</keyword>
<dbReference type="RefSeq" id="WP_165108298.1">
    <property type="nucleotide sequence ID" value="NZ_JAAKYA010000077.1"/>
</dbReference>
<dbReference type="NCBIfam" id="TIGR00229">
    <property type="entry name" value="sensory_box"/>
    <property type="match status" value="2"/>
</dbReference>
<sequence>MPERPLRILVVEHDPPTAEKLTALLRQAWDTAPEIVVVPSLGEAVQRLGRESFDVALVDFALPDGAGLANLPLLKNAAPRVPLVVVGDADDESVASEAVHAGAQDYLLKSQLDMRWLRRSLRYAMERHAAEMALLDAEARYREVFDHLTEGIFRTTPDGRYLMANRALARIYGYSSPEELMRSITDIGSTLYVQPGRREEFMRLMEQHDVLTNFESPVFRRDGRIIWISENCRAVRDASGRLLYYEGTVRDITERRIAEERLRNSEALYHSLVETLPQNIFRKDIQGRFTFANQQFCRTLGRPLEAILGKTDFDFYPPELASKYQRDDARVIATGQTLNLVEEHRLPDGRTLYVQVVKTPLRGAHNQIIGLQGIFWDITEQRLAEQRIRQANEELARSQAELKRKNAQMAEELRMAREIQMSLLPQHTPVFPPGATPERQALMFTQRYQPTGEVGGDFYYVSALSETEASVFLCDVAGHGVRSALITAVIRALLEELKPLARDPGALLTRLNQELLNILRHADASILTTACCLVADAATGTLRYANAGHPRPFHVQRAAGEVRPLPRATPRPQPALGLVETATYQNAEVTLQPSDLVMLYTDGLYEVHNAAQELYSTEQLEAAVRARLQEPTPELFDHLLAEVRTFAEKQEFEDDVCLLGVDFIQYLSLR</sequence>
<evidence type="ECO:0000259" key="5">
    <source>
        <dbReference type="PROSITE" id="PS50112"/>
    </source>
</evidence>
<feature type="domain" description="Response regulatory" evidence="4">
    <location>
        <begin position="7"/>
        <end position="124"/>
    </location>
</feature>
<dbReference type="InterPro" id="IPR036457">
    <property type="entry name" value="PPM-type-like_dom_sf"/>
</dbReference>
<feature type="modified residue" description="4-aspartylphosphate" evidence="2">
    <location>
        <position position="59"/>
    </location>
</feature>
<dbReference type="GO" id="GO:0000160">
    <property type="term" value="P:phosphorelay signal transduction system"/>
    <property type="evidence" value="ECO:0007669"/>
    <property type="project" value="InterPro"/>
</dbReference>
<dbReference type="SMART" id="SM00331">
    <property type="entry name" value="PP2C_SIG"/>
    <property type="match status" value="1"/>
</dbReference>
<dbReference type="Proteomes" id="UP000477311">
    <property type="component" value="Unassembled WGS sequence"/>
</dbReference>
<feature type="domain" description="PAS" evidence="5">
    <location>
        <begin position="137"/>
        <end position="207"/>
    </location>
</feature>
<proteinExistence type="predicted"/>
<evidence type="ECO:0000256" key="2">
    <source>
        <dbReference type="PROSITE-ProRule" id="PRU00169"/>
    </source>
</evidence>
<dbReference type="InterPro" id="IPR052016">
    <property type="entry name" value="Bact_Sigma-Reg"/>
</dbReference>
<dbReference type="InterPro" id="IPR001610">
    <property type="entry name" value="PAC"/>
</dbReference>
<evidence type="ECO:0000259" key="4">
    <source>
        <dbReference type="PROSITE" id="PS50110"/>
    </source>
</evidence>
<dbReference type="InterPro" id="IPR011006">
    <property type="entry name" value="CheY-like_superfamily"/>
</dbReference>
<organism evidence="7 8">
    <name type="scientific">Limisphaera ngatamarikiensis</name>
    <dbReference type="NCBI Taxonomy" id="1324935"/>
    <lineage>
        <taxon>Bacteria</taxon>
        <taxon>Pseudomonadati</taxon>
        <taxon>Verrucomicrobiota</taxon>
        <taxon>Verrucomicrobiia</taxon>
        <taxon>Limisphaerales</taxon>
        <taxon>Limisphaeraceae</taxon>
        <taxon>Limisphaera</taxon>
    </lineage>
</organism>